<accession>A0A7W4YIV6</accession>
<dbReference type="InterPro" id="IPR019587">
    <property type="entry name" value="Polyketide_cyclase/dehydratase"/>
</dbReference>
<dbReference type="InterPro" id="IPR023393">
    <property type="entry name" value="START-like_dom_sf"/>
</dbReference>
<dbReference type="Pfam" id="PF10604">
    <property type="entry name" value="Polyketide_cyc2"/>
    <property type="match status" value="1"/>
</dbReference>
<dbReference type="SUPFAM" id="SSF55961">
    <property type="entry name" value="Bet v1-like"/>
    <property type="match status" value="1"/>
</dbReference>
<comment type="caution">
    <text evidence="1">The sequence shown here is derived from an EMBL/GenBank/DDBJ whole genome shotgun (WGS) entry which is preliminary data.</text>
</comment>
<dbReference type="Proteomes" id="UP000538196">
    <property type="component" value="Unassembled WGS sequence"/>
</dbReference>
<dbReference type="CDD" id="cd07818">
    <property type="entry name" value="SRPBCC_1"/>
    <property type="match status" value="1"/>
</dbReference>
<gene>
    <name evidence="1" type="ORF">FHX33_002481</name>
</gene>
<keyword evidence="2" id="KW-1185">Reference proteome</keyword>
<evidence type="ECO:0000313" key="1">
    <source>
        <dbReference type="EMBL" id="MBB2967718.1"/>
    </source>
</evidence>
<organism evidence="1 2">
    <name type="scientific">Leifsonia aquatica</name>
    <name type="common">Corynebacterium aquaticum</name>
    <dbReference type="NCBI Taxonomy" id="144185"/>
    <lineage>
        <taxon>Bacteria</taxon>
        <taxon>Bacillati</taxon>
        <taxon>Actinomycetota</taxon>
        <taxon>Actinomycetes</taxon>
        <taxon>Micrococcales</taxon>
        <taxon>Microbacteriaceae</taxon>
        <taxon>Leifsonia</taxon>
    </lineage>
</organism>
<evidence type="ECO:0000313" key="2">
    <source>
        <dbReference type="Proteomes" id="UP000538196"/>
    </source>
</evidence>
<dbReference type="RefSeq" id="WP_021764899.1">
    <property type="nucleotide sequence ID" value="NZ_JACHVP010000002.1"/>
</dbReference>
<proteinExistence type="predicted"/>
<name>A0A7W4YIV6_LEIAQ</name>
<reference evidence="1 2" key="1">
    <citation type="submission" date="2020-08" db="EMBL/GenBank/DDBJ databases">
        <title>Sequencing the genomes of 1000 actinobacteria strains.</title>
        <authorList>
            <person name="Klenk H.-P."/>
        </authorList>
    </citation>
    <scope>NUCLEOTIDE SEQUENCE [LARGE SCALE GENOMIC DNA]</scope>
    <source>
        <strain evidence="1 2">DSM 20146</strain>
    </source>
</reference>
<protein>
    <submittedName>
        <fullName evidence="1">Uncharacterized protein</fullName>
    </submittedName>
</protein>
<sequence>MAGTTVVERTERIAATPEELQRRLADLPGWIDWSPWEGLDPDLHREYSGEPGTVGSSYAWSGNRKAGAGRMEVTAVDPDGVGIALDFTKPFRSTNAIRFVLTPEGDGTRVIWRMEGPRTLMTRLFNVEKLVGPDFEKGLRQLKQVVEG</sequence>
<dbReference type="EMBL" id="JACHVP010000002">
    <property type="protein sequence ID" value="MBB2967718.1"/>
    <property type="molecule type" value="Genomic_DNA"/>
</dbReference>
<dbReference type="Gene3D" id="3.30.530.20">
    <property type="match status" value="1"/>
</dbReference>
<dbReference type="AlphaFoldDB" id="A0A7W4YIV6"/>